<dbReference type="Pfam" id="PF01248">
    <property type="entry name" value="Ribosomal_L7Ae"/>
    <property type="match status" value="1"/>
</dbReference>
<organism evidence="3 4">
    <name type="scientific">Terrihabitans soli</name>
    <dbReference type="NCBI Taxonomy" id="708113"/>
    <lineage>
        <taxon>Bacteria</taxon>
        <taxon>Pseudomonadati</taxon>
        <taxon>Pseudomonadota</taxon>
        <taxon>Alphaproteobacteria</taxon>
        <taxon>Hyphomicrobiales</taxon>
        <taxon>Terrihabitans</taxon>
    </lineage>
</organism>
<gene>
    <name evidence="3" type="ORF">IZ6_00160</name>
</gene>
<dbReference type="InterPro" id="IPR007393">
    <property type="entry name" value="YlxR_dom"/>
</dbReference>
<dbReference type="Gene3D" id="3.30.1330.30">
    <property type="match status" value="1"/>
</dbReference>
<evidence type="ECO:0000259" key="1">
    <source>
        <dbReference type="Pfam" id="PF01248"/>
    </source>
</evidence>
<dbReference type="Pfam" id="PF04296">
    <property type="entry name" value="YlxR"/>
    <property type="match status" value="1"/>
</dbReference>
<dbReference type="SUPFAM" id="SSF55315">
    <property type="entry name" value="L30e-like"/>
    <property type="match status" value="1"/>
</dbReference>
<proteinExistence type="predicted"/>
<dbReference type="AlphaFoldDB" id="A0A6S6QQB9"/>
<accession>A0A6S6QQB9</accession>
<name>A0A6S6QQB9_9HYPH</name>
<evidence type="ECO:0000313" key="3">
    <source>
        <dbReference type="EMBL" id="BCJ89281.1"/>
    </source>
</evidence>
<dbReference type="NCBIfam" id="NF006622">
    <property type="entry name" value="PRK09190.1"/>
    <property type="match status" value="1"/>
</dbReference>
<dbReference type="KEGG" id="tso:IZ6_00160"/>
<feature type="domain" description="Ribosomal protein eL8/eL30/eS12/Gadd45" evidence="1">
    <location>
        <begin position="60"/>
        <end position="140"/>
    </location>
</feature>
<sequence>MVPDLKRRLPGRGVWVEARAGSVGAAVAKKVFARGFKAESRVSADLAAEVEALLERSALDMLSLANKAGRVVTGFGKVETALDRNEAALVLHAGDAAEDGKRKLAQAARRGTGGGEVRVLSLFSSRQLDLALGRENVVHAALLADPVSDAFIARALQLARYRDGDTGQPAETDQE</sequence>
<dbReference type="InterPro" id="IPR004038">
    <property type="entry name" value="Ribosomal_eL8/eL30/eS12/Gad45"/>
</dbReference>
<dbReference type="InterPro" id="IPR029064">
    <property type="entry name" value="Ribosomal_eL30-like_sf"/>
</dbReference>
<dbReference type="Proteomes" id="UP000515317">
    <property type="component" value="Chromosome"/>
</dbReference>
<dbReference type="InterPro" id="IPR035931">
    <property type="entry name" value="YlxR-like_sf"/>
</dbReference>
<evidence type="ECO:0000313" key="4">
    <source>
        <dbReference type="Proteomes" id="UP000515317"/>
    </source>
</evidence>
<dbReference type="SUPFAM" id="SSF64376">
    <property type="entry name" value="YlxR-like"/>
    <property type="match status" value="1"/>
</dbReference>
<keyword evidence="3" id="KW-0238">DNA-binding</keyword>
<reference evidence="3 4" key="1">
    <citation type="submission" date="2020-08" db="EMBL/GenBank/DDBJ databases">
        <title>Genome sequence of Rhizobiales bacterium strain IZ6.</title>
        <authorList>
            <person name="Nakai R."/>
            <person name="Naganuma T."/>
        </authorList>
    </citation>
    <scope>NUCLEOTIDE SEQUENCE [LARGE SCALE GENOMIC DNA]</scope>
    <source>
        <strain evidence="3 4">IZ6</strain>
    </source>
</reference>
<dbReference type="Gene3D" id="3.30.1230.10">
    <property type="entry name" value="YlxR-like"/>
    <property type="match status" value="1"/>
</dbReference>
<protein>
    <submittedName>
        <fullName evidence="3">DNA-binding protein</fullName>
    </submittedName>
</protein>
<dbReference type="GO" id="GO:0003677">
    <property type="term" value="F:DNA binding"/>
    <property type="evidence" value="ECO:0007669"/>
    <property type="project" value="UniProtKB-KW"/>
</dbReference>
<dbReference type="EMBL" id="AP023361">
    <property type="protein sequence ID" value="BCJ89281.1"/>
    <property type="molecule type" value="Genomic_DNA"/>
</dbReference>
<keyword evidence="4" id="KW-1185">Reference proteome</keyword>
<feature type="domain" description="YlxR" evidence="2">
    <location>
        <begin position="2"/>
        <end position="51"/>
    </location>
</feature>
<evidence type="ECO:0000259" key="2">
    <source>
        <dbReference type="Pfam" id="PF04296"/>
    </source>
</evidence>